<protein>
    <submittedName>
        <fullName evidence="7">TetR family transcriptional regulator</fullName>
    </submittedName>
</protein>
<reference evidence="6 9" key="2">
    <citation type="submission" date="2021-03" db="EMBL/GenBank/DDBJ databases">
        <title>Whole genome shotgun sequence of Salinispora arenicola NBRC 105043.</title>
        <authorList>
            <person name="Komaki H."/>
            <person name="Tamura T."/>
        </authorList>
    </citation>
    <scope>NUCLEOTIDE SEQUENCE [LARGE SCALE GENOMIC DNA]</scope>
    <source>
        <strain evidence="6 9">NBRC 105043</strain>
    </source>
</reference>
<dbReference type="InterPro" id="IPR050109">
    <property type="entry name" value="HTH-type_TetR-like_transc_reg"/>
</dbReference>
<dbReference type="PRINTS" id="PR00455">
    <property type="entry name" value="HTHTETR"/>
</dbReference>
<keyword evidence="1" id="KW-0805">Transcription regulation</keyword>
<evidence type="ECO:0000313" key="9">
    <source>
        <dbReference type="Proteomes" id="UP000677457"/>
    </source>
</evidence>
<dbReference type="Proteomes" id="UP000315983">
    <property type="component" value="Unassembled WGS sequence"/>
</dbReference>
<dbReference type="InterPro" id="IPR025996">
    <property type="entry name" value="MT1864/Rv1816-like_C"/>
</dbReference>
<organism evidence="7 8">
    <name type="scientific">Salinispora arenicola</name>
    <dbReference type="NCBI Taxonomy" id="168697"/>
    <lineage>
        <taxon>Bacteria</taxon>
        <taxon>Bacillati</taxon>
        <taxon>Actinomycetota</taxon>
        <taxon>Actinomycetes</taxon>
        <taxon>Micromonosporales</taxon>
        <taxon>Micromonosporaceae</taxon>
        <taxon>Salinispora</taxon>
    </lineage>
</organism>
<keyword evidence="3" id="KW-0804">Transcription</keyword>
<dbReference type="SUPFAM" id="SSF48498">
    <property type="entry name" value="Tetracyclin repressor-like, C-terminal domain"/>
    <property type="match status" value="1"/>
</dbReference>
<feature type="DNA-binding region" description="H-T-H motif" evidence="4">
    <location>
        <begin position="33"/>
        <end position="52"/>
    </location>
</feature>
<dbReference type="RefSeq" id="WP_142116091.1">
    <property type="nucleotide sequence ID" value="NZ_BOQM01000011.1"/>
</dbReference>
<dbReference type="GeneID" id="93769840"/>
<evidence type="ECO:0000313" key="7">
    <source>
        <dbReference type="EMBL" id="TQL35441.1"/>
    </source>
</evidence>
<feature type="domain" description="HTH tetR-type" evidence="5">
    <location>
        <begin position="10"/>
        <end position="70"/>
    </location>
</feature>
<dbReference type="GO" id="GO:0003700">
    <property type="term" value="F:DNA-binding transcription factor activity"/>
    <property type="evidence" value="ECO:0007669"/>
    <property type="project" value="TreeGrafter"/>
</dbReference>
<name>A0A542XHY1_SALAC</name>
<dbReference type="PROSITE" id="PS50977">
    <property type="entry name" value="HTH_TETR_2"/>
    <property type="match status" value="1"/>
</dbReference>
<dbReference type="InterPro" id="IPR001647">
    <property type="entry name" value="HTH_TetR"/>
</dbReference>
<proteinExistence type="predicted"/>
<dbReference type="Pfam" id="PF13305">
    <property type="entry name" value="TetR_C_33"/>
    <property type="match status" value="1"/>
</dbReference>
<dbReference type="EMBL" id="VFOL01000001">
    <property type="protein sequence ID" value="TQL35441.1"/>
    <property type="molecule type" value="Genomic_DNA"/>
</dbReference>
<evidence type="ECO:0000256" key="3">
    <source>
        <dbReference type="ARBA" id="ARBA00023163"/>
    </source>
</evidence>
<accession>A0A542XHY1</accession>
<dbReference type="PANTHER" id="PTHR30055">
    <property type="entry name" value="HTH-TYPE TRANSCRIPTIONAL REGULATOR RUTR"/>
    <property type="match status" value="1"/>
</dbReference>
<keyword evidence="2 4" id="KW-0238">DNA-binding</keyword>
<evidence type="ECO:0000313" key="8">
    <source>
        <dbReference type="Proteomes" id="UP000315983"/>
    </source>
</evidence>
<dbReference type="SUPFAM" id="SSF46689">
    <property type="entry name" value="Homeodomain-like"/>
    <property type="match status" value="1"/>
</dbReference>
<evidence type="ECO:0000256" key="2">
    <source>
        <dbReference type="ARBA" id="ARBA00023125"/>
    </source>
</evidence>
<dbReference type="Gene3D" id="1.10.357.10">
    <property type="entry name" value="Tetracycline Repressor, domain 2"/>
    <property type="match status" value="1"/>
</dbReference>
<evidence type="ECO:0000256" key="1">
    <source>
        <dbReference type="ARBA" id="ARBA00023015"/>
    </source>
</evidence>
<evidence type="ECO:0000256" key="4">
    <source>
        <dbReference type="PROSITE-ProRule" id="PRU00335"/>
    </source>
</evidence>
<dbReference type="AlphaFoldDB" id="A0A542XHY1"/>
<keyword evidence="9" id="KW-1185">Reference proteome</keyword>
<dbReference type="Proteomes" id="UP000677457">
    <property type="component" value="Unassembled WGS sequence"/>
</dbReference>
<dbReference type="GO" id="GO:0000976">
    <property type="term" value="F:transcription cis-regulatory region binding"/>
    <property type="evidence" value="ECO:0007669"/>
    <property type="project" value="TreeGrafter"/>
</dbReference>
<dbReference type="EMBL" id="BOQM01000011">
    <property type="protein sequence ID" value="GIM84962.1"/>
    <property type="molecule type" value="Genomic_DNA"/>
</dbReference>
<evidence type="ECO:0000313" key="6">
    <source>
        <dbReference type="EMBL" id="GIM84962.1"/>
    </source>
</evidence>
<dbReference type="InterPro" id="IPR036271">
    <property type="entry name" value="Tet_transcr_reg_TetR-rel_C_sf"/>
</dbReference>
<reference evidence="7 8" key="1">
    <citation type="submission" date="2019-06" db="EMBL/GenBank/DDBJ databases">
        <title>Sequencing the genomes of 1000 actinobacteria strains.</title>
        <authorList>
            <person name="Klenk H.-P."/>
        </authorList>
    </citation>
    <scope>NUCLEOTIDE SEQUENCE [LARGE SCALE GENOMIC DNA]</scope>
    <source>
        <strain evidence="7 8">DSM 44819</strain>
    </source>
</reference>
<dbReference type="PANTHER" id="PTHR30055:SF220">
    <property type="entry name" value="TETR-FAMILY REGULATORY PROTEIN"/>
    <property type="match status" value="1"/>
</dbReference>
<comment type="caution">
    <text evidence="7">The sequence shown here is derived from an EMBL/GenBank/DDBJ whole genome shotgun (WGS) entry which is preliminary data.</text>
</comment>
<dbReference type="Pfam" id="PF00440">
    <property type="entry name" value="TetR_N"/>
    <property type="match status" value="1"/>
</dbReference>
<evidence type="ECO:0000259" key="5">
    <source>
        <dbReference type="PROSITE" id="PS50977"/>
    </source>
</evidence>
<dbReference type="InterPro" id="IPR009057">
    <property type="entry name" value="Homeodomain-like_sf"/>
</dbReference>
<gene>
    <name evidence="7" type="ORF">FB564_0486</name>
    <name evidence="6" type="ORF">Sar04_20020</name>
</gene>
<sequence length="209" mass="21799">MTGTRGYHHGDLRRVLLAAAAEAIEESGVAALSLRDLARRAGVSHAAPAHHFGDKPGLLTALAVEGFDQLAEALSGGDSLLEMGVAYVDFAVRRRAHFEVMYRPDLYRADAPEVVAARTRSRAVLRSAVADLPPGPGAVGGAAGDALAAWSIVHGFATLWNAGALPDEAGDDPREAARAVIRRLFGSRVSDVAARGRGAPPARSPRTPA</sequence>